<evidence type="ECO:0000313" key="2">
    <source>
        <dbReference type="EMBL" id="MEL1252654.1"/>
    </source>
</evidence>
<reference evidence="2 3" key="1">
    <citation type="submission" date="2024-04" db="EMBL/GenBank/DDBJ databases">
        <title>Flavobacterium sp. DGU38 16S ribosomal RNA gene Genome sequencing and assembly.</title>
        <authorList>
            <person name="Park S."/>
        </authorList>
    </citation>
    <scope>NUCLEOTIDE SEQUENCE [LARGE SCALE GENOMIC DNA]</scope>
    <source>
        <strain evidence="2 3">DGU38</strain>
    </source>
</reference>
<name>A0ABU9IKU0_9FLAO</name>
<dbReference type="EMBL" id="JBBYHS010000002">
    <property type="protein sequence ID" value="MEL1252654.1"/>
    <property type="molecule type" value="Genomic_DNA"/>
</dbReference>
<dbReference type="Gene3D" id="3.40.50.2000">
    <property type="entry name" value="Glycogen Phosphorylase B"/>
    <property type="match status" value="2"/>
</dbReference>
<protein>
    <submittedName>
        <fullName evidence="2">Glycosyltransferase</fullName>
    </submittedName>
</protein>
<evidence type="ECO:0000313" key="3">
    <source>
        <dbReference type="Proteomes" id="UP001485226"/>
    </source>
</evidence>
<proteinExistence type="predicted"/>
<dbReference type="SUPFAM" id="SSF53756">
    <property type="entry name" value="UDP-Glycosyltransferase/glycogen phosphorylase"/>
    <property type="match status" value="1"/>
</dbReference>
<sequence length="377" mass="44012">MKILFVSMPSVHVIRWIENLKDTDHELYWFDVLNRGKLKTLDSVIQFTDWKIRKLPYLKGEYFLSKKIPSLYQKIIPYLEVTANEALEKIILEIQPDVVQSFEMHYCSYPILQTMKKHSDIKWIYFCWGNDIFRHQVLRSDLKKIRSVLKRVNFLITDCKRDFFLSEKYGFKGRFLGVLPGGTGYDIKDITSNYKDLTTRRIILIKGYQNEIGRAMFAIEAIKSVIKELGNFEIYVFSARGMVADFILSDSELNKKITILNELTQLELFSYFGQSFMYIGNNISDGMPNTLLESLLLGAYPLQSNPGDATKELIGKKYFGQIIDDPENSDEIARKISQIINDRENILHHANMNHENAIEDYNYEKINKKIVDLYSLL</sequence>
<feature type="domain" description="Glycosyltransferase subfamily 4-like N-terminal" evidence="1">
    <location>
        <begin position="2"/>
        <end position="139"/>
    </location>
</feature>
<gene>
    <name evidence="2" type="ORF">AAEO57_02600</name>
</gene>
<accession>A0ABU9IKU0</accession>
<evidence type="ECO:0000259" key="1">
    <source>
        <dbReference type="Pfam" id="PF13477"/>
    </source>
</evidence>
<comment type="caution">
    <text evidence="2">The sequence shown here is derived from an EMBL/GenBank/DDBJ whole genome shotgun (WGS) entry which is preliminary data.</text>
</comment>
<dbReference type="Pfam" id="PF13477">
    <property type="entry name" value="Glyco_trans_4_2"/>
    <property type="match status" value="1"/>
</dbReference>
<keyword evidence="3" id="KW-1185">Reference proteome</keyword>
<dbReference type="InterPro" id="IPR028098">
    <property type="entry name" value="Glyco_trans_4-like_N"/>
</dbReference>
<dbReference type="Proteomes" id="UP001485226">
    <property type="component" value="Unassembled WGS sequence"/>
</dbReference>
<dbReference type="RefSeq" id="WP_341689239.1">
    <property type="nucleotide sequence ID" value="NZ_JBBYHS010000002.1"/>
</dbReference>
<organism evidence="2 3">
    <name type="scientific">Flavobacterium calami</name>
    <dbReference type="NCBI Taxonomy" id="3139144"/>
    <lineage>
        <taxon>Bacteria</taxon>
        <taxon>Pseudomonadati</taxon>
        <taxon>Bacteroidota</taxon>
        <taxon>Flavobacteriia</taxon>
        <taxon>Flavobacteriales</taxon>
        <taxon>Flavobacteriaceae</taxon>
        <taxon>Flavobacterium</taxon>
    </lineage>
</organism>